<name>A0A9Q0FAI6_9ROSI</name>
<dbReference type="PANTHER" id="PTHR31286">
    <property type="entry name" value="GLYCINE-RICH CELL WALL STRUCTURAL PROTEIN 1.8-LIKE"/>
    <property type="match status" value="1"/>
</dbReference>
<organism evidence="2 3">
    <name type="scientific">Turnera subulata</name>
    <dbReference type="NCBI Taxonomy" id="218843"/>
    <lineage>
        <taxon>Eukaryota</taxon>
        <taxon>Viridiplantae</taxon>
        <taxon>Streptophyta</taxon>
        <taxon>Embryophyta</taxon>
        <taxon>Tracheophyta</taxon>
        <taxon>Spermatophyta</taxon>
        <taxon>Magnoliopsida</taxon>
        <taxon>eudicotyledons</taxon>
        <taxon>Gunneridae</taxon>
        <taxon>Pentapetalae</taxon>
        <taxon>rosids</taxon>
        <taxon>fabids</taxon>
        <taxon>Malpighiales</taxon>
        <taxon>Passifloraceae</taxon>
        <taxon>Turnera</taxon>
    </lineage>
</organism>
<sequence length="97" mass="11496">MLDYNRVLYDGPWIVADHVLNVRKWQPRFDPDEAAIDRAVIWVQIPKLYREYYDHSILFRVAKRVGHPIKVNEVTLRATRVKYARVCVEASRASEEL</sequence>
<evidence type="ECO:0000313" key="2">
    <source>
        <dbReference type="EMBL" id="KAJ4827210.1"/>
    </source>
</evidence>
<evidence type="ECO:0000259" key="1">
    <source>
        <dbReference type="Pfam" id="PF14111"/>
    </source>
</evidence>
<reference evidence="2" key="1">
    <citation type="submission" date="2022-02" db="EMBL/GenBank/DDBJ databases">
        <authorList>
            <person name="Henning P.M."/>
            <person name="McCubbin A.G."/>
            <person name="Shore J.S."/>
        </authorList>
    </citation>
    <scope>NUCLEOTIDE SEQUENCE</scope>
    <source>
        <strain evidence="2">F60SS</strain>
        <tissue evidence="2">Leaves</tissue>
    </source>
</reference>
<dbReference type="Proteomes" id="UP001141552">
    <property type="component" value="Unassembled WGS sequence"/>
</dbReference>
<dbReference type="OrthoDB" id="1743776at2759"/>
<dbReference type="InterPro" id="IPR025558">
    <property type="entry name" value="DUF4283"/>
</dbReference>
<feature type="domain" description="DUF4283" evidence="1">
    <location>
        <begin position="3"/>
        <end position="33"/>
    </location>
</feature>
<dbReference type="InterPro" id="IPR040256">
    <property type="entry name" value="At4g02000-like"/>
</dbReference>
<protein>
    <recommendedName>
        <fullName evidence="1">DUF4283 domain-containing protein</fullName>
    </recommendedName>
</protein>
<evidence type="ECO:0000313" key="3">
    <source>
        <dbReference type="Proteomes" id="UP001141552"/>
    </source>
</evidence>
<dbReference type="EMBL" id="JAKUCV010006465">
    <property type="protein sequence ID" value="KAJ4827210.1"/>
    <property type="molecule type" value="Genomic_DNA"/>
</dbReference>
<gene>
    <name evidence="2" type="ORF">Tsubulata_023733</name>
</gene>
<dbReference type="Pfam" id="PF14111">
    <property type="entry name" value="DUF4283"/>
    <property type="match status" value="1"/>
</dbReference>
<keyword evidence="3" id="KW-1185">Reference proteome</keyword>
<proteinExistence type="predicted"/>
<dbReference type="PANTHER" id="PTHR31286:SF99">
    <property type="entry name" value="DUF4283 DOMAIN-CONTAINING PROTEIN"/>
    <property type="match status" value="1"/>
</dbReference>
<comment type="caution">
    <text evidence="2">The sequence shown here is derived from an EMBL/GenBank/DDBJ whole genome shotgun (WGS) entry which is preliminary data.</text>
</comment>
<dbReference type="AlphaFoldDB" id="A0A9Q0FAI6"/>
<reference evidence="2" key="2">
    <citation type="journal article" date="2023" name="Plants (Basel)">
        <title>Annotation of the Turnera subulata (Passifloraceae) Draft Genome Reveals the S-Locus Evolved after the Divergence of Turneroideae from Passifloroideae in a Stepwise Manner.</title>
        <authorList>
            <person name="Henning P.M."/>
            <person name="Roalson E.H."/>
            <person name="Mir W."/>
            <person name="McCubbin A.G."/>
            <person name="Shore J.S."/>
        </authorList>
    </citation>
    <scope>NUCLEOTIDE SEQUENCE</scope>
    <source>
        <strain evidence="2">F60SS</strain>
    </source>
</reference>
<accession>A0A9Q0FAI6</accession>